<feature type="compositionally biased region" description="Low complexity" evidence="1">
    <location>
        <begin position="437"/>
        <end position="448"/>
    </location>
</feature>
<dbReference type="OrthoDB" id="6418377at2759"/>
<feature type="region of interest" description="Disordered" evidence="1">
    <location>
        <begin position="435"/>
        <end position="458"/>
    </location>
</feature>
<sequence>MDMKELLISGLIPHRGEIELEATFEKRWLILVAFHIFSKFERKYECRPFSWFCNSTNFIQRTETGKEVIYCHLFFFFVDLTLQHIYGGSFPLVLLQYLCLNTVGKASVAQYSVCRIGQFLRLDDNGSWQQECFRFKDSVTHSHDEKKKNIKLWWKNEYSDEDYVQFVATVVKAQKMFWVKAVKSVPIPPCRYERNGIQNYSPDPVTPPPPVRPFVERIDVHGYEFGRELYLRVSGGELSVNGGSVSDSHGSQLLLTTSRQVKQFKMETFRMFDALDNSLQHNLLEYVPNDADRIPKPQKIQDFFRALATIPFTASPQQIAPAFIGRFTPPRQPQPILPASTADVVPATPRQTVSGFPPQLVPSIPATVTKPLPQILPQTVPMASPVPENFRFTVEQMRAPVIPQAIQPVHERQRLTQVIPVSNLATVQAPTISMTTQPRHQQQQPVQPDFRAPPQPSNIGKRMLLAEIAS</sequence>
<dbReference type="InterPro" id="IPR002861">
    <property type="entry name" value="Reeler_dom"/>
</dbReference>
<name>A0A3P7MM99_9BILA</name>
<dbReference type="InterPro" id="IPR051237">
    <property type="entry name" value="Ferric-chelate_Red/DefProt"/>
</dbReference>
<dbReference type="CDD" id="cd08544">
    <property type="entry name" value="Reeler"/>
    <property type="match status" value="1"/>
</dbReference>
<gene>
    <name evidence="3" type="ORF">GPUH_LOCUS14135</name>
</gene>
<dbReference type="Proteomes" id="UP000271098">
    <property type="component" value="Unassembled WGS sequence"/>
</dbReference>
<protein>
    <recommendedName>
        <fullName evidence="2">Reelin domain-containing protein</fullName>
    </recommendedName>
</protein>
<feature type="domain" description="Reelin" evidence="2">
    <location>
        <begin position="115"/>
        <end position="179"/>
    </location>
</feature>
<evidence type="ECO:0000256" key="1">
    <source>
        <dbReference type="SAM" id="MobiDB-lite"/>
    </source>
</evidence>
<dbReference type="PANTHER" id="PTHR45828">
    <property type="entry name" value="CYTOCHROME B561/FERRIC REDUCTASE TRANSMEMBRANE"/>
    <property type="match status" value="1"/>
</dbReference>
<proteinExistence type="predicted"/>
<evidence type="ECO:0000313" key="3">
    <source>
        <dbReference type="EMBL" id="VDN23628.1"/>
    </source>
</evidence>
<dbReference type="GO" id="GO:0016020">
    <property type="term" value="C:membrane"/>
    <property type="evidence" value="ECO:0007669"/>
    <property type="project" value="TreeGrafter"/>
</dbReference>
<dbReference type="AlphaFoldDB" id="A0A3P7MM99"/>
<evidence type="ECO:0000259" key="2">
    <source>
        <dbReference type="Pfam" id="PF02014"/>
    </source>
</evidence>
<keyword evidence="4" id="KW-1185">Reference proteome</keyword>
<dbReference type="EMBL" id="UYRT01080927">
    <property type="protein sequence ID" value="VDN23628.1"/>
    <property type="molecule type" value="Genomic_DNA"/>
</dbReference>
<accession>A0A3P7MM99</accession>
<dbReference type="PANTHER" id="PTHR45828:SF42">
    <property type="entry name" value="DEFENSE PROTEIN L(2)34FC"/>
    <property type="match status" value="1"/>
</dbReference>
<organism evidence="3 4">
    <name type="scientific">Gongylonema pulchrum</name>
    <dbReference type="NCBI Taxonomy" id="637853"/>
    <lineage>
        <taxon>Eukaryota</taxon>
        <taxon>Metazoa</taxon>
        <taxon>Ecdysozoa</taxon>
        <taxon>Nematoda</taxon>
        <taxon>Chromadorea</taxon>
        <taxon>Rhabditida</taxon>
        <taxon>Spirurina</taxon>
        <taxon>Spiruromorpha</taxon>
        <taxon>Spiruroidea</taxon>
        <taxon>Gongylonematidae</taxon>
        <taxon>Gongylonema</taxon>
    </lineage>
</organism>
<dbReference type="Pfam" id="PF02014">
    <property type="entry name" value="Reeler"/>
    <property type="match status" value="1"/>
</dbReference>
<dbReference type="InterPro" id="IPR042307">
    <property type="entry name" value="Reeler_sf"/>
</dbReference>
<evidence type="ECO:0000313" key="4">
    <source>
        <dbReference type="Proteomes" id="UP000271098"/>
    </source>
</evidence>
<dbReference type="Gene3D" id="2.60.40.4060">
    <property type="entry name" value="Reeler domain"/>
    <property type="match status" value="1"/>
</dbReference>
<reference evidence="3 4" key="1">
    <citation type="submission" date="2018-11" db="EMBL/GenBank/DDBJ databases">
        <authorList>
            <consortium name="Pathogen Informatics"/>
        </authorList>
    </citation>
    <scope>NUCLEOTIDE SEQUENCE [LARGE SCALE GENOMIC DNA]</scope>
</reference>